<evidence type="ECO:0000313" key="2">
    <source>
        <dbReference type="Proteomes" id="UP000275436"/>
    </source>
</evidence>
<dbReference type="SUPFAM" id="SSF53335">
    <property type="entry name" value="S-adenosyl-L-methionine-dependent methyltransferases"/>
    <property type="match status" value="1"/>
</dbReference>
<dbReference type="Proteomes" id="UP000275436">
    <property type="component" value="Unassembled WGS sequence"/>
</dbReference>
<name>A0A3M9X0U7_9HYPH</name>
<organism evidence="1 2">
    <name type="scientific">Mesorhizobium japonicum</name>
    <dbReference type="NCBI Taxonomy" id="2066070"/>
    <lineage>
        <taxon>Bacteria</taxon>
        <taxon>Pseudomonadati</taxon>
        <taxon>Pseudomonadota</taxon>
        <taxon>Alphaproteobacteria</taxon>
        <taxon>Hyphomicrobiales</taxon>
        <taxon>Phyllobacteriaceae</taxon>
        <taxon>Mesorhizobium</taxon>
    </lineage>
</organism>
<sequence>MKLASGYKAFWEAAHKNYPDQTKPGGNLDWIIEISSVVNADCSDRFAKPSARGWNSYFHAKLFPDRSTKVGALAQTYKGLLNIKSPFDLHLYTRLIWELQPRTILELGSLQGGSALWFADQLSVLCENKGEVHSFDINTECIHPDATHPMLKFHQVDLSNVDNFDENLLNNLPHPWLVVDDAHIQVFPVFSYLGQFLVSGDYYVIEDDPMRVDKEIIDGLALVEQSGFLIDTYYTDAFGANLTCAPNAWLRKS</sequence>
<dbReference type="RefSeq" id="WP_123170617.1">
    <property type="nucleotide sequence ID" value="NZ_QKOD01000024.1"/>
</dbReference>
<accession>A0A3M9X0U7</accession>
<dbReference type="GO" id="GO:0008610">
    <property type="term" value="P:lipid biosynthetic process"/>
    <property type="evidence" value="ECO:0007669"/>
    <property type="project" value="InterPro"/>
</dbReference>
<dbReference type="InterPro" id="IPR007072">
    <property type="entry name" value="RNMT_CmcI"/>
</dbReference>
<reference evidence="1 2" key="1">
    <citation type="journal article" date="2018" name="Mol. Plant Microbe Interact.">
        <title>Taxonomically Different Co-Microsymbionts of a Relict Legume, Oxytropis popoviana, Have Complementary Sets of Symbiotic Genes and Together Increase the Efficiency of Plant Nodulation.</title>
        <authorList>
            <person name="Safronova V."/>
            <person name="Belimov A."/>
            <person name="Sazanova A."/>
            <person name="Chirak E."/>
            <person name="Verkhozina A."/>
            <person name="Kuznetsova I."/>
            <person name="Andronov E."/>
            <person name="Puhalsky J."/>
            <person name="Tikhonovich I."/>
        </authorList>
    </citation>
    <scope>NUCLEOTIDE SEQUENCE [LARGE SCALE GENOMIC DNA]</scope>
    <source>
        <strain evidence="1 2">Opo-235</strain>
    </source>
</reference>
<dbReference type="Pfam" id="PF04989">
    <property type="entry name" value="RMNT_CmcI"/>
    <property type="match status" value="1"/>
</dbReference>
<dbReference type="AlphaFoldDB" id="A0A3M9X0U7"/>
<comment type="caution">
    <text evidence="1">The sequence shown here is derived from an EMBL/GenBank/DDBJ whole genome shotgun (WGS) entry which is preliminary data.</text>
</comment>
<gene>
    <name evidence="1" type="ORF">DNR46_35740</name>
</gene>
<proteinExistence type="predicted"/>
<dbReference type="InterPro" id="IPR029063">
    <property type="entry name" value="SAM-dependent_MTases_sf"/>
</dbReference>
<dbReference type="GO" id="GO:0008168">
    <property type="term" value="F:methyltransferase activity"/>
    <property type="evidence" value="ECO:0007669"/>
    <property type="project" value="InterPro"/>
</dbReference>
<protein>
    <submittedName>
        <fullName evidence="1">Uncharacterized protein</fullName>
    </submittedName>
</protein>
<dbReference type="Gene3D" id="3.40.50.150">
    <property type="entry name" value="Vaccinia Virus protein VP39"/>
    <property type="match status" value="1"/>
</dbReference>
<evidence type="ECO:0000313" key="1">
    <source>
        <dbReference type="EMBL" id="RNJ41178.1"/>
    </source>
</evidence>
<dbReference type="EMBL" id="QKOD01000024">
    <property type="protein sequence ID" value="RNJ41178.1"/>
    <property type="molecule type" value="Genomic_DNA"/>
</dbReference>